<gene>
    <name evidence="7" type="ORF">JMN32_19320</name>
</gene>
<dbReference type="RefSeq" id="WP_202858011.1">
    <property type="nucleotide sequence ID" value="NZ_JAEUGD010000064.1"/>
</dbReference>
<organism evidence="7 8">
    <name type="scientific">Fulvivirga marina</name>
    <dbReference type="NCBI Taxonomy" id="2494733"/>
    <lineage>
        <taxon>Bacteria</taxon>
        <taxon>Pseudomonadati</taxon>
        <taxon>Bacteroidota</taxon>
        <taxon>Cytophagia</taxon>
        <taxon>Cytophagales</taxon>
        <taxon>Fulvivirgaceae</taxon>
        <taxon>Fulvivirga</taxon>
    </lineage>
</organism>
<dbReference type="GO" id="GO:0005737">
    <property type="term" value="C:cytoplasm"/>
    <property type="evidence" value="ECO:0007669"/>
    <property type="project" value="InterPro"/>
</dbReference>
<feature type="coiled-coil region" evidence="4">
    <location>
        <begin position="2265"/>
        <end position="2299"/>
    </location>
</feature>
<evidence type="ECO:0000259" key="6">
    <source>
        <dbReference type="Pfam" id="PF12256"/>
    </source>
</evidence>
<keyword evidence="4" id="KW-0175">Coiled coil</keyword>
<dbReference type="InterPro" id="IPR028994">
    <property type="entry name" value="Integrin_alpha_N"/>
</dbReference>
<dbReference type="GO" id="GO:0005576">
    <property type="term" value="C:extracellular region"/>
    <property type="evidence" value="ECO:0007669"/>
    <property type="project" value="UniProtKB-SubCell"/>
</dbReference>
<sequence>MTDKSPLEVAADQEPANKLNVDRVSLPKGGGALKGLGESYKHDNFSGTGSINIPLNTFDARGFEPEISLNYRSTGGNGPFGLGFDVNLLSISRKTNLGIPRYRRGDRFVLSSGEELVPMHDDAGKPITKNVTEQGVSWTVAYYVVRFEKDYPGLEFWVNDATGVSKWQIRNGDNMLSVLGESTLGRVANPDDPQQVFTWLVEHQEDAHGNKIEYLYKGENSDNVENLVFEKNRIVTANRYISEVRYGNYLDDESNEQFAYRMCFNYGEYDAQGQKTSEWAVREDPFSSYNAGFEIRTYRLCQSILCFNYFKEHTGEQPLLVRKYELTYQADPVVSKLIKMQEIGVQLLETGAINEKSSPALLFSFSQFNPNEATGFKKLEVDGGYQIPGYLDKGQYLPVDLYGEGISGIVHSVPDNILYYEPLGDGKYNTPQSLIRVPTDNDLTNPTLSLSDLNGDFELELVVDSPQKSGFYKIGQDHQWKPFTPFKQMPTLRNGEFVEHSDLTGDGRSDILQVEESFISIYPSEGYTGYGEGYSQIRQEGFPHAEKNLVRGVVAFQDMFGDGLSHRVEIRSGSVLCWPSYGYGNFGPVITMGNAPSFAKGLAKGRLKFADIDGTGTTDLAYVHHDQVEIYINQSGNSFADPVFVTLPEPYSDLDEIQFADVTGNGTTSLVFTKIDDTPRHYFIDFTGFEPANSEQSLKPYLLTTMENGSGLTTSFEYKSSTSYYLEDKKAGKPWVSKLAFPIQLISKTTLTDKIAGTVTTNSYSYHNGFYDVAEREFRGFGYVETTDSQTYEEILKSNNPYYPVEALDKNLYVPPVLTRQWYHTGAYELEEALNFAMEREQFNGDLEALDFPPSIYEVNTDTEAQKQSRIALAGRLIREEIFEVGNGIPYSVEMHNYRVQALQEPFGVELGVFRAIAMESIDYQYDQDPTDPQVTQSFVVGWDNFGHETESCLIYLPRRTNAQRVIYPEQLETTAILNVTEYINIPEEYNDITQTYRYISIPYENRSYQLFELDNSQGNYFGYEEVRLQVADALQTIIPYSNTPDATGLSVMLTSWQITLFWNEEQTDALSPGFISSRALLHHIDKASFSDIWVADTYGNDVQAAEVSEIGGYFFNLYESNYWWNRGEVTYYYDDTTPQAFFQVQSIANPYPNIPVDRTQDPSLAKKEVLLYDGYYLNIQEIQTYYSENDFHRQVLEMDYQCVQVKQLTDINDNIHQYLFDPLGELAVVSIIGTEAGDSLTGGMRLYPVNGQPAEYTPRLHATDGGEIGFEDVVQHPDYYLQGATHYYFYEQMADNQPAGSILLIREEYYTEQPESDPATIRKLINYYDGSGRSIERKINAEPGPALQFDKFGTLKKEKGRFIVEQSNDRWLVSGRVVYNNKGEIAEEYIPYFSNIYQYETQEQVTASGAVPPPWITHYDAIGRVVRKDTPKGFFNKTIYSPWQTAYYDENDTVTDAVFYKTFMASYPGNPTVEQEDEKDALDKAALCYNTPLRQILDSTGSIIREIKDNLGKVSENAFESIVQSPITSVDVWNELVNKGYLDAQGYLTDKYQPYFNGFSLQLDPVYESIKQGINDILLQGRLTTFIQVDVEGRQVLVIDPRLYYENTEQGTSYYSLKNEYPMDETEAWSINSSDAGLRKVLKNIFENNALQFDPNNIKIRVFYDHLQRPLRKYLTETDGTGEVIWSGVVERIEYGDGLDNAASHNLIGQIYRLYDQAGIITIPDYNIQNRMMTSGRQLAVEYKNQIDWSDPGSVPMEPDIYTTDLSYNALALLIDKTTPDGTKTNYTYNLRGLVEQVYMKFADSTEQTVIESATYDEFGTSTRTAYANGSITTQVIENTTANVRLIRTTRAAEGDRPTVLQNIAYTYDPVDNPTRSRDSSIDTIYNGGQEIEPLSDYTYDCIYQLKIAIGRQHQALGTSHTSGKYGQFIKNINPNDAEKLENYTEQYTYDNSGNLTLKKHTAASGTWSMVNEISDGNNLLKNVPADEAGNMLKLKPESTVNLSWDYAGNLSYAGIIERPDNTNDADYFRYNPGKERVRKVIERLVQETVTEIDETIYIGNFQIYRTSSVSGNTKTVKTERQMLRVMNKSACALVRYYWKIGNNEHPTGTSQLRYQLDNLQNSVSLETDTNADIISYEEYFPFGGTAILSGQSTAEVKLKFYHFTGKERDNSTGLYYYGARYYAPWMGRWLNPDPGGPIDGLNLLAYVSNNPLKYTDPSGYVKVNKKAQLQSSIKSWTATRKRYKTEVSKWKFKVSVAKNATAKNAALLKLKSAETQLKRAETRLKNLKNDLAKLSSGASYTTSPAFYNPGGPSVIMNFQNLPSAQGATKLAGKPGGNPYIVDFYDRVNVDKKPLDAQTQSDVRNYTALANKYIASQGGSITAVSTDRKLTGSLGYQAGQIASKERKGTNTATPNTYPSGNVVGHVPDVSITGVPYSFYGWFSQTKLSNSLVGGGVYAGRVIDQFVVRELDGNYYKYT</sequence>
<protein>
    <submittedName>
        <fullName evidence="7">Uncharacterized protein</fullName>
    </submittedName>
</protein>
<dbReference type="EMBL" id="JAEUGD010000064">
    <property type="protein sequence ID" value="MBL6448472.1"/>
    <property type="molecule type" value="Genomic_DNA"/>
</dbReference>
<dbReference type="NCBIfam" id="TIGR03696">
    <property type="entry name" value="Rhs_assc_core"/>
    <property type="match status" value="1"/>
</dbReference>
<evidence type="ECO:0000313" key="8">
    <source>
        <dbReference type="Proteomes" id="UP000614216"/>
    </source>
</evidence>
<accession>A0A937KDC7</accession>
<comment type="caution">
    <text evidence="7">The sequence shown here is derived from an EMBL/GenBank/DDBJ whole genome shotgun (WGS) entry which is preliminary data.</text>
</comment>
<dbReference type="InterPro" id="IPR022385">
    <property type="entry name" value="Rhs_assc_core"/>
</dbReference>
<dbReference type="Proteomes" id="UP000614216">
    <property type="component" value="Unassembled WGS sequence"/>
</dbReference>
<dbReference type="SUPFAM" id="SSF69318">
    <property type="entry name" value="Integrin alpha N-terminal domain"/>
    <property type="match status" value="1"/>
</dbReference>
<dbReference type="InterPro" id="IPR022044">
    <property type="entry name" value="TcdB_toxin_mid/C"/>
</dbReference>
<evidence type="ECO:0000256" key="3">
    <source>
        <dbReference type="ARBA" id="ARBA00023026"/>
    </source>
</evidence>
<comment type="subcellular location">
    <subcellularLocation>
        <location evidence="1">Secreted</location>
    </subcellularLocation>
</comment>
<dbReference type="InterPro" id="IPR022045">
    <property type="entry name" value="TcdB_toxin_mid/N"/>
</dbReference>
<dbReference type="InterPro" id="IPR050708">
    <property type="entry name" value="T6SS_VgrG/RHS"/>
</dbReference>
<feature type="domain" description="Insecticide toxin TcdB middle/N-terminal" evidence="6">
    <location>
        <begin position="656"/>
        <end position="793"/>
    </location>
</feature>
<dbReference type="Gene3D" id="2.180.10.10">
    <property type="entry name" value="RHS repeat-associated core"/>
    <property type="match status" value="1"/>
</dbReference>
<name>A0A937KDC7_9BACT</name>
<proteinExistence type="predicted"/>
<evidence type="ECO:0000256" key="1">
    <source>
        <dbReference type="ARBA" id="ARBA00004613"/>
    </source>
</evidence>
<evidence type="ECO:0000256" key="4">
    <source>
        <dbReference type="SAM" id="Coils"/>
    </source>
</evidence>
<dbReference type="InterPro" id="IPR003284">
    <property type="entry name" value="Sal_SpvB"/>
</dbReference>
<reference evidence="7" key="1">
    <citation type="submission" date="2021-01" db="EMBL/GenBank/DDBJ databases">
        <title>Fulvivirga kasyanovii gen. nov., sp nov., a novel member of the phylum Bacteroidetes isolated from seawater in a mussel farm.</title>
        <authorList>
            <person name="Zhao L.-H."/>
            <person name="Wang Z.-J."/>
        </authorList>
    </citation>
    <scope>NUCLEOTIDE SEQUENCE</scope>
    <source>
        <strain evidence="7">29W222</strain>
    </source>
</reference>
<evidence type="ECO:0000256" key="2">
    <source>
        <dbReference type="ARBA" id="ARBA00022525"/>
    </source>
</evidence>
<keyword evidence="8" id="KW-1185">Reference proteome</keyword>
<keyword evidence="3" id="KW-0843">Virulence</keyword>
<keyword evidence="2" id="KW-0964">Secreted</keyword>
<evidence type="ECO:0000313" key="7">
    <source>
        <dbReference type="EMBL" id="MBL6448472.1"/>
    </source>
</evidence>
<dbReference type="PANTHER" id="PTHR32305:SF15">
    <property type="entry name" value="PROTEIN RHSA-RELATED"/>
    <property type="match status" value="1"/>
</dbReference>
<feature type="domain" description="Insecticide toxin TcdB middle/C-terminal" evidence="5">
    <location>
        <begin position="871"/>
        <end position="976"/>
    </location>
</feature>
<dbReference type="PANTHER" id="PTHR32305">
    <property type="match status" value="1"/>
</dbReference>
<dbReference type="Pfam" id="PF03534">
    <property type="entry name" value="SpvB"/>
    <property type="match status" value="1"/>
</dbReference>
<dbReference type="Pfam" id="PF12256">
    <property type="entry name" value="TcdB_toxin_midN"/>
    <property type="match status" value="1"/>
</dbReference>
<dbReference type="Pfam" id="PF12255">
    <property type="entry name" value="TcdB_toxin_midC"/>
    <property type="match status" value="1"/>
</dbReference>
<evidence type="ECO:0000259" key="5">
    <source>
        <dbReference type="Pfam" id="PF12255"/>
    </source>
</evidence>